<reference evidence="1" key="1">
    <citation type="submission" date="2021-06" db="EMBL/GenBank/DDBJ databases">
        <authorList>
            <person name="Kallberg Y."/>
            <person name="Tangrot J."/>
            <person name="Rosling A."/>
        </authorList>
    </citation>
    <scope>NUCLEOTIDE SEQUENCE</scope>
    <source>
        <strain evidence="1">MA461A</strain>
    </source>
</reference>
<sequence>MPCYADTIVRIKYVKQNVKEDSDLLVVWAIGTYPIEREDYDIELVLFVPVNLNDRDFETQAVFEKDNFFSVGGKIVPGYYNGNKRAKMTVSTSTHVTILNKVVESNKCPLKISLVGVPQEMPSDVKDDVIVKVLITDYIDTIHPQESLVFVVGQLEIIDNEFYVYAKNINYVDTKFIVKKKWFKSGSQKFSASQNSIWSKLLATHQNISENSKDNLERETLSSVNSGDFVDKSEMSCSYSLKRTRNDDLENSVEDLDANQMGFESCDLESNDLVDSDQEEEIGRPVKKRALRKN</sequence>
<dbReference type="EMBL" id="CAJVQC010043653">
    <property type="protein sequence ID" value="CAG8777946.1"/>
    <property type="molecule type" value="Genomic_DNA"/>
</dbReference>
<evidence type="ECO:0000313" key="1">
    <source>
        <dbReference type="EMBL" id="CAG8777946.1"/>
    </source>
</evidence>
<protein>
    <submittedName>
        <fullName evidence="1">6426_t:CDS:1</fullName>
    </submittedName>
</protein>
<name>A0ACA9R5P6_9GLOM</name>
<evidence type="ECO:0000313" key="2">
    <source>
        <dbReference type="Proteomes" id="UP000789920"/>
    </source>
</evidence>
<feature type="non-terminal residue" evidence="1">
    <location>
        <position position="294"/>
    </location>
</feature>
<dbReference type="Proteomes" id="UP000789920">
    <property type="component" value="Unassembled WGS sequence"/>
</dbReference>
<proteinExistence type="predicted"/>
<gene>
    <name evidence="1" type="ORF">RPERSI_LOCUS17164</name>
</gene>
<accession>A0ACA9R5P6</accession>
<comment type="caution">
    <text evidence="1">The sequence shown here is derived from an EMBL/GenBank/DDBJ whole genome shotgun (WGS) entry which is preliminary data.</text>
</comment>
<organism evidence="1 2">
    <name type="scientific">Racocetra persica</name>
    <dbReference type="NCBI Taxonomy" id="160502"/>
    <lineage>
        <taxon>Eukaryota</taxon>
        <taxon>Fungi</taxon>
        <taxon>Fungi incertae sedis</taxon>
        <taxon>Mucoromycota</taxon>
        <taxon>Glomeromycotina</taxon>
        <taxon>Glomeromycetes</taxon>
        <taxon>Diversisporales</taxon>
        <taxon>Gigasporaceae</taxon>
        <taxon>Racocetra</taxon>
    </lineage>
</organism>
<keyword evidence="2" id="KW-1185">Reference proteome</keyword>